<dbReference type="EMBL" id="QMDV01000001">
    <property type="protein sequence ID" value="RAU84353.1"/>
    <property type="molecule type" value="Genomic_DNA"/>
</dbReference>
<dbReference type="Proteomes" id="UP000251692">
    <property type="component" value="Unassembled WGS sequence"/>
</dbReference>
<keyword evidence="1" id="KW-0812">Transmembrane</keyword>
<sequence length="221" mass="24910">MEYYKGFILIVIAILITISSNAGSCPGQKWANWSIATVQNEIKDSEVIFLSEVIASDGFNYSMKVIDIFKGKVEADTIFGSYKHKCYLAPKEGMWIVYSKLENTPKGLQLKDLSSLSRSLSHPLSNNIPEYPAPPTSEVRADSAAMVEYHEKLDEFILEKEREMLPVFLKNWTCEYAMLLAYRRNESNPVASQPSSSNAISYIALGFAFLALVIAFKRKKK</sequence>
<comment type="caution">
    <text evidence="2">The sequence shown here is derived from an EMBL/GenBank/DDBJ whole genome shotgun (WGS) entry which is preliminary data.</text>
</comment>
<evidence type="ECO:0000256" key="1">
    <source>
        <dbReference type="SAM" id="Phobius"/>
    </source>
</evidence>
<feature type="transmembrane region" description="Helical" evidence="1">
    <location>
        <begin position="199"/>
        <end position="216"/>
    </location>
</feature>
<reference evidence="2 3" key="1">
    <citation type="submission" date="2018-06" db="EMBL/GenBank/DDBJ databases">
        <authorList>
            <person name="Liu Z.-W."/>
        </authorList>
    </citation>
    <scope>NUCLEOTIDE SEQUENCE [LARGE SCALE GENOMIC DNA]</scope>
    <source>
        <strain evidence="2 3">2b14</strain>
    </source>
</reference>
<dbReference type="OrthoDB" id="894281at2"/>
<evidence type="ECO:0000313" key="3">
    <source>
        <dbReference type="Proteomes" id="UP000251692"/>
    </source>
</evidence>
<protein>
    <submittedName>
        <fullName evidence="2">Uncharacterized protein</fullName>
    </submittedName>
</protein>
<dbReference type="RefSeq" id="WP_112304633.1">
    <property type="nucleotide sequence ID" value="NZ_QMDV01000001.1"/>
</dbReference>
<proteinExistence type="predicted"/>
<dbReference type="AlphaFoldDB" id="A0A364RJ98"/>
<reference evidence="2 3" key="2">
    <citation type="submission" date="2018-07" db="EMBL/GenBank/DDBJ databases">
        <title>Pontibacter sp. 2b14 genomic sequence and assembly.</title>
        <authorList>
            <person name="Du Z.-J."/>
        </authorList>
    </citation>
    <scope>NUCLEOTIDE SEQUENCE [LARGE SCALE GENOMIC DNA]</scope>
    <source>
        <strain evidence="2 3">2b14</strain>
    </source>
</reference>
<organism evidence="2 3">
    <name type="scientific">Pontibacter arcticus</name>
    <dbReference type="NCBI Taxonomy" id="2080288"/>
    <lineage>
        <taxon>Bacteria</taxon>
        <taxon>Pseudomonadati</taxon>
        <taxon>Bacteroidota</taxon>
        <taxon>Cytophagia</taxon>
        <taxon>Cytophagales</taxon>
        <taxon>Hymenobacteraceae</taxon>
        <taxon>Pontibacter</taxon>
    </lineage>
</organism>
<name>A0A364RJ98_9BACT</name>
<keyword evidence="1" id="KW-1133">Transmembrane helix</keyword>
<keyword evidence="1" id="KW-0472">Membrane</keyword>
<gene>
    <name evidence="2" type="ORF">DP923_04760</name>
</gene>
<keyword evidence="3" id="KW-1185">Reference proteome</keyword>
<accession>A0A364RJ98</accession>
<evidence type="ECO:0000313" key="2">
    <source>
        <dbReference type="EMBL" id="RAU84353.1"/>
    </source>
</evidence>